<organism evidence="2 3">
    <name type="scientific">Diploscapter pachys</name>
    <dbReference type="NCBI Taxonomy" id="2018661"/>
    <lineage>
        <taxon>Eukaryota</taxon>
        <taxon>Metazoa</taxon>
        <taxon>Ecdysozoa</taxon>
        <taxon>Nematoda</taxon>
        <taxon>Chromadorea</taxon>
        <taxon>Rhabditida</taxon>
        <taxon>Rhabditina</taxon>
        <taxon>Rhabditomorpha</taxon>
        <taxon>Rhabditoidea</taxon>
        <taxon>Rhabditidae</taxon>
        <taxon>Diploscapter</taxon>
    </lineage>
</organism>
<accession>A0A2A2KY28</accession>
<reference evidence="2 3" key="1">
    <citation type="journal article" date="2017" name="Curr. Biol.">
        <title>Genome architecture and evolution of a unichromosomal asexual nematode.</title>
        <authorList>
            <person name="Fradin H."/>
            <person name="Zegar C."/>
            <person name="Gutwein M."/>
            <person name="Lucas J."/>
            <person name="Kovtun M."/>
            <person name="Corcoran D."/>
            <person name="Baugh L.R."/>
            <person name="Kiontke K."/>
            <person name="Gunsalus K."/>
            <person name="Fitch D.H."/>
            <person name="Piano F."/>
        </authorList>
    </citation>
    <scope>NUCLEOTIDE SEQUENCE [LARGE SCALE GENOMIC DNA]</scope>
    <source>
        <strain evidence="2">PF1309</strain>
    </source>
</reference>
<dbReference type="AlphaFoldDB" id="A0A2A2KY28"/>
<proteinExistence type="predicted"/>
<evidence type="ECO:0000313" key="3">
    <source>
        <dbReference type="Proteomes" id="UP000218231"/>
    </source>
</evidence>
<comment type="caution">
    <text evidence="2">The sequence shown here is derived from an EMBL/GenBank/DDBJ whole genome shotgun (WGS) entry which is preliminary data.</text>
</comment>
<feature type="compositionally biased region" description="Polar residues" evidence="1">
    <location>
        <begin position="85"/>
        <end position="96"/>
    </location>
</feature>
<dbReference type="Proteomes" id="UP000218231">
    <property type="component" value="Unassembled WGS sequence"/>
</dbReference>
<evidence type="ECO:0000256" key="1">
    <source>
        <dbReference type="SAM" id="MobiDB-lite"/>
    </source>
</evidence>
<protein>
    <submittedName>
        <fullName evidence="2">Uncharacterized protein</fullName>
    </submittedName>
</protein>
<evidence type="ECO:0000313" key="2">
    <source>
        <dbReference type="EMBL" id="PAV78713.1"/>
    </source>
</evidence>
<feature type="region of interest" description="Disordered" evidence="1">
    <location>
        <begin position="84"/>
        <end position="120"/>
    </location>
</feature>
<gene>
    <name evidence="2" type="ORF">WR25_14486</name>
</gene>
<keyword evidence="3" id="KW-1185">Reference proteome</keyword>
<sequence>MDNARPPSREHIASLLDRVFFRSVDFQTTAILVNNKGSEEATRENSYRKTILDVHMNRPNVSSKTCSEYMGNNADMTGFRHEGYASQSQPNHQGWVSTGGVGSAFPTGMQPTTSTGTGCGGGSGNQSCYMPVNPSTANAGASAGQGGNLQLNNASCYMGNP</sequence>
<name>A0A2A2KY28_9BILA</name>
<dbReference type="EMBL" id="LIAE01007529">
    <property type="protein sequence ID" value="PAV78713.1"/>
    <property type="molecule type" value="Genomic_DNA"/>
</dbReference>